<sequence>MEITKHFFFNLSLIIIVLFIGLIWSERKRNLTISKWEAYIWCVALLWTCFQFSYQPTPNFHFDLRLIPVLIGGLYLGIGPILSLTVIVIRAFYGIDSGFYATILLYLPLAFILWRSYPRFWRKSPSKRICLSIIIAIFLSILNALGMEFFTPPANRFDAWFAYVGILPIGIGIISYIIEFVSNNLYLRQTLIKSEKLQAVEQMGAAISHEIRNPLTAAMGFVQLLKENNLPRLKQKEYLSIIKEELASAEQVIQDYLTFSKPSLETIERLNVKQELNQVINILKPTANQNSVEIITNFEMVGSIEGDRQKFHQCFLNVLKNAIESMPRGGQLFVETQYHKSQLTILVRDTGVGMTIDQLERLGEPYYSTKGSKGTGLGMMVVYSIVKAMNGAILCESEIGVGTVFKFTFPTVPLSNNIV</sequence>
<evidence type="ECO:0000256" key="3">
    <source>
        <dbReference type="ARBA" id="ARBA00022553"/>
    </source>
</evidence>
<keyword evidence="9" id="KW-0812">Transmembrane</keyword>
<dbReference type="PRINTS" id="PR00344">
    <property type="entry name" value="BCTRLSENSOR"/>
</dbReference>
<evidence type="ECO:0000256" key="8">
    <source>
        <dbReference type="ARBA" id="ARBA00023012"/>
    </source>
</evidence>
<dbReference type="CDD" id="cd00082">
    <property type="entry name" value="HisKA"/>
    <property type="match status" value="1"/>
</dbReference>
<dbReference type="GO" id="GO:0005524">
    <property type="term" value="F:ATP binding"/>
    <property type="evidence" value="ECO:0007669"/>
    <property type="project" value="UniProtKB-KW"/>
</dbReference>
<dbReference type="SUPFAM" id="SSF55874">
    <property type="entry name" value="ATPase domain of HSP90 chaperone/DNA topoisomerase II/histidine kinase"/>
    <property type="match status" value="1"/>
</dbReference>
<keyword evidence="3" id="KW-0597">Phosphoprotein</keyword>
<dbReference type="EMBL" id="JAKTTI010000031">
    <property type="protein sequence ID" value="MCH1627006.1"/>
    <property type="molecule type" value="Genomic_DNA"/>
</dbReference>
<accession>A0AAW5EAE9</accession>
<dbReference type="SMART" id="SM00387">
    <property type="entry name" value="HATPase_c"/>
    <property type="match status" value="1"/>
</dbReference>
<dbReference type="PANTHER" id="PTHR43065">
    <property type="entry name" value="SENSOR HISTIDINE KINASE"/>
    <property type="match status" value="1"/>
</dbReference>
<dbReference type="SMART" id="SM00388">
    <property type="entry name" value="HisKA"/>
    <property type="match status" value="1"/>
</dbReference>
<keyword evidence="12" id="KW-1185">Reference proteome</keyword>
<gene>
    <name evidence="11" type="ORF">MJG50_16855</name>
</gene>
<organism evidence="11 12">
    <name type="scientific">Fredinandcohnia quinoae</name>
    <dbReference type="NCBI Taxonomy" id="2918902"/>
    <lineage>
        <taxon>Bacteria</taxon>
        <taxon>Bacillati</taxon>
        <taxon>Bacillota</taxon>
        <taxon>Bacilli</taxon>
        <taxon>Bacillales</taxon>
        <taxon>Bacillaceae</taxon>
        <taxon>Fredinandcohnia</taxon>
    </lineage>
</organism>
<feature type="domain" description="Histidine kinase" evidence="10">
    <location>
        <begin position="206"/>
        <end position="413"/>
    </location>
</feature>
<dbReference type="InterPro" id="IPR036097">
    <property type="entry name" value="HisK_dim/P_sf"/>
</dbReference>
<evidence type="ECO:0000313" key="12">
    <source>
        <dbReference type="Proteomes" id="UP001431131"/>
    </source>
</evidence>
<evidence type="ECO:0000256" key="1">
    <source>
        <dbReference type="ARBA" id="ARBA00000085"/>
    </source>
</evidence>
<feature type="transmembrane region" description="Helical" evidence="9">
    <location>
        <begin position="159"/>
        <end position="178"/>
    </location>
</feature>
<dbReference type="Gene3D" id="3.30.565.10">
    <property type="entry name" value="Histidine kinase-like ATPase, C-terminal domain"/>
    <property type="match status" value="1"/>
</dbReference>
<evidence type="ECO:0000256" key="6">
    <source>
        <dbReference type="ARBA" id="ARBA00022777"/>
    </source>
</evidence>
<evidence type="ECO:0000256" key="7">
    <source>
        <dbReference type="ARBA" id="ARBA00022840"/>
    </source>
</evidence>
<dbReference type="EC" id="2.7.13.3" evidence="2"/>
<evidence type="ECO:0000256" key="9">
    <source>
        <dbReference type="SAM" id="Phobius"/>
    </source>
</evidence>
<keyword evidence="8" id="KW-0902">Two-component regulatory system</keyword>
<evidence type="ECO:0000256" key="4">
    <source>
        <dbReference type="ARBA" id="ARBA00022679"/>
    </source>
</evidence>
<feature type="transmembrane region" description="Helical" evidence="9">
    <location>
        <begin position="36"/>
        <end position="54"/>
    </location>
</feature>
<keyword evidence="4" id="KW-0808">Transferase</keyword>
<dbReference type="Gene3D" id="1.10.287.130">
    <property type="match status" value="1"/>
</dbReference>
<dbReference type="InterPro" id="IPR036890">
    <property type="entry name" value="HATPase_C_sf"/>
</dbReference>
<feature type="transmembrane region" description="Helical" evidence="9">
    <location>
        <begin position="7"/>
        <end position="24"/>
    </location>
</feature>
<comment type="catalytic activity">
    <reaction evidence="1">
        <text>ATP + protein L-histidine = ADP + protein N-phospho-L-histidine.</text>
        <dbReference type="EC" id="2.7.13.3"/>
    </reaction>
</comment>
<dbReference type="InterPro" id="IPR003661">
    <property type="entry name" value="HisK_dim/P_dom"/>
</dbReference>
<feature type="transmembrane region" description="Helical" evidence="9">
    <location>
        <begin position="129"/>
        <end position="147"/>
    </location>
</feature>
<reference evidence="11" key="1">
    <citation type="submission" date="2022-02" db="EMBL/GenBank/DDBJ databases">
        <title>Fredinandcohnia quinoae sp. nov. isolated from Chenopodium quinoa seeds.</title>
        <authorList>
            <person name="Saati-Santamaria Z."/>
            <person name="Flores-Felix J.D."/>
            <person name="Igual J.M."/>
            <person name="Velazquez E."/>
            <person name="Garcia-Fraile P."/>
            <person name="Martinez-Molina E."/>
        </authorList>
    </citation>
    <scope>NUCLEOTIDE SEQUENCE</scope>
    <source>
        <strain evidence="11">SECRCQ15</strain>
    </source>
</reference>
<dbReference type="SUPFAM" id="SSF47384">
    <property type="entry name" value="Homodimeric domain of signal transducing histidine kinase"/>
    <property type="match status" value="1"/>
</dbReference>
<protein>
    <recommendedName>
        <fullName evidence="2">histidine kinase</fullName>
        <ecNumber evidence="2">2.7.13.3</ecNumber>
    </recommendedName>
</protein>
<dbReference type="PANTHER" id="PTHR43065:SF46">
    <property type="entry name" value="C4-DICARBOXYLATE TRANSPORT SENSOR PROTEIN DCTB"/>
    <property type="match status" value="1"/>
</dbReference>
<comment type="caution">
    <text evidence="11">The sequence shown here is derived from an EMBL/GenBank/DDBJ whole genome shotgun (WGS) entry which is preliminary data.</text>
</comment>
<evidence type="ECO:0000256" key="5">
    <source>
        <dbReference type="ARBA" id="ARBA00022741"/>
    </source>
</evidence>
<keyword evidence="9" id="KW-1133">Transmembrane helix</keyword>
<dbReference type="InterPro" id="IPR003594">
    <property type="entry name" value="HATPase_dom"/>
</dbReference>
<dbReference type="RefSeq" id="WP_240256923.1">
    <property type="nucleotide sequence ID" value="NZ_JAKTTI010000031.1"/>
</dbReference>
<feature type="transmembrane region" description="Helical" evidence="9">
    <location>
        <begin position="99"/>
        <end position="117"/>
    </location>
</feature>
<keyword evidence="5" id="KW-0547">Nucleotide-binding</keyword>
<dbReference type="Pfam" id="PF02518">
    <property type="entry name" value="HATPase_c"/>
    <property type="match status" value="1"/>
</dbReference>
<keyword evidence="9" id="KW-0472">Membrane</keyword>
<dbReference type="InterPro" id="IPR005467">
    <property type="entry name" value="His_kinase_dom"/>
</dbReference>
<dbReference type="GO" id="GO:0000155">
    <property type="term" value="F:phosphorelay sensor kinase activity"/>
    <property type="evidence" value="ECO:0007669"/>
    <property type="project" value="InterPro"/>
</dbReference>
<keyword evidence="7" id="KW-0067">ATP-binding</keyword>
<name>A0AAW5EAE9_9BACI</name>
<feature type="transmembrane region" description="Helical" evidence="9">
    <location>
        <begin position="66"/>
        <end position="93"/>
    </location>
</feature>
<evidence type="ECO:0000313" key="11">
    <source>
        <dbReference type="EMBL" id="MCH1627006.1"/>
    </source>
</evidence>
<dbReference type="InterPro" id="IPR004358">
    <property type="entry name" value="Sig_transdc_His_kin-like_C"/>
</dbReference>
<dbReference type="AlphaFoldDB" id="A0AAW5EAE9"/>
<keyword evidence="6 11" id="KW-0418">Kinase</keyword>
<dbReference type="Pfam" id="PF00512">
    <property type="entry name" value="HisKA"/>
    <property type="match status" value="1"/>
</dbReference>
<dbReference type="PROSITE" id="PS50109">
    <property type="entry name" value="HIS_KIN"/>
    <property type="match status" value="1"/>
</dbReference>
<proteinExistence type="predicted"/>
<evidence type="ECO:0000256" key="2">
    <source>
        <dbReference type="ARBA" id="ARBA00012438"/>
    </source>
</evidence>
<evidence type="ECO:0000259" key="10">
    <source>
        <dbReference type="PROSITE" id="PS50109"/>
    </source>
</evidence>
<dbReference type="Proteomes" id="UP001431131">
    <property type="component" value="Unassembled WGS sequence"/>
</dbReference>